<dbReference type="EMBL" id="MU118309">
    <property type="protein sequence ID" value="KAF9642966.1"/>
    <property type="molecule type" value="Genomic_DNA"/>
</dbReference>
<protein>
    <submittedName>
        <fullName evidence="1">Uncharacterized protein</fullName>
    </submittedName>
</protein>
<reference evidence="1" key="2">
    <citation type="journal article" date="2020" name="Nat. Commun.">
        <title>Large-scale genome sequencing of mycorrhizal fungi provides insights into the early evolution of symbiotic traits.</title>
        <authorList>
            <person name="Miyauchi S."/>
            <person name="Kiss E."/>
            <person name="Kuo A."/>
            <person name="Drula E."/>
            <person name="Kohler A."/>
            <person name="Sanchez-Garcia M."/>
            <person name="Morin E."/>
            <person name="Andreopoulos B."/>
            <person name="Barry K.W."/>
            <person name="Bonito G."/>
            <person name="Buee M."/>
            <person name="Carver A."/>
            <person name="Chen C."/>
            <person name="Cichocki N."/>
            <person name="Clum A."/>
            <person name="Culley D."/>
            <person name="Crous P.W."/>
            <person name="Fauchery L."/>
            <person name="Girlanda M."/>
            <person name="Hayes R.D."/>
            <person name="Keri Z."/>
            <person name="LaButti K."/>
            <person name="Lipzen A."/>
            <person name="Lombard V."/>
            <person name="Magnuson J."/>
            <person name="Maillard F."/>
            <person name="Murat C."/>
            <person name="Nolan M."/>
            <person name="Ohm R.A."/>
            <person name="Pangilinan J."/>
            <person name="Pereira M.F."/>
            <person name="Perotto S."/>
            <person name="Peter M."/>
            <person name="Pfister S."/>
            <person name="Riley R."/>
            <person name="Sitrit Y."/>
            <person name="Stielow J.B."/>
            <person name="Szollosi G."/>
            <person name="Zifcakova L."/>
            <person name="Stursova M."/>
            <person name="Spatafora J.W."/>
            <person name="Tedersoo L."/>
            <person name="Vaario L.M."/>
            <person name="Yamada A."/>
            <person name="Yan M."/>
            <person name="Wang P."/>
            <person name="Xu J."/>
            <person name="Bruns T."/>
            <person name="Baldrian P."/>
            <person name="Vilgalys R."/>
            <person name="Dunand C."/>
            <person name="Henrissat B."/>
            <person name="Grigoriev I.V."/>
            <person name="Hibbett D."/>
            <person name="Nagy L.G."/>
            <person name="Martin F.M."/>
        </authorList>
    </citation>
    <scope>NUCLEOTIDE SEQUENCE</scope>
    <source>
        <strain evidence="1">P2</strain>
    </source>
</reference>
<sequence length="273" mass="30779">MPSNLHQLSPDPPSSPDMDAIYLPSSRNTSTSPSTGGDLQLNSPTFNDLWVPYGHGFGLSQSHASSIQFGDRLPMGRPRECSTTPSYRMYSGRSMEPFFVELFTANNLMQRQITRIDQRLTELMQVFSYTSAHPVSSAAGMPAPAIASTGPQKSNLERLYEATPEVVMPKPLERNESPGPRFWEEYTWVEWSEREKEKGTLALDTPATTLDYFHARMELMFPELRLCTDHWKTDRIWIENFSSWTQSRRAKGPPGGGEMGQPGPPSKKVNIFQ</sequence>
<comment type="caution">
    <text evidence="1">The sequence shown here is derived from an EMBL/GenBank/DDBJ whole genome shotgun (WGS) entry which is preliminary data.</text>
</comment>
<organism evidence="1 2">
    <name type="scientific">Thelephora ganbajun</name>
    <name type="common">Ganba fungus</name>
    <dbReference type="NCBI Taxonomy" id="370292"/>
    <lineage>
        <taxon>Eukaryota</taxon>
        <taxon>Fungi</taxon>
        <taxon>Dikarya</taxon>
        <taxon>Basidiomycota</taxon>
        <taxon>Agaricomycotina</taxon>
        <taxon>Agaricomycetes</taxon>
        <taxon>Thelephorales</taxon>
        <taxon>Thelephoraceae</taxon>
        <taxon>Thelephora</taxon>
    </lineage>
</organism>
<proteinExistence type="predicted"/>
<evidence type="ECO:0000313" key="2">
    <source>
        <dbReference type="Proteomes" id="UP000886501"/>
    </source>
</evidence>
<name>A0ACB6YZX4_THEGA</name>
<reference evidence="1" key="1">
    <citation type="submission" date="2019-10" db="EMBL/GenBank/DDBJ databases">
        <authorList>
            <consortium name="DOE Joint Genome Institute"/>
            <person name="Kuo A."/>
            <person name="Miyauchi S."/>
            <person name="Kiss E."/>
            <person name="Drula E."/>
            <person name="Kohler A."/>
            <person name="Sanchez-Garcia M."/>
            <person name="Andreopoulos B."/>
            <person name="Barry K.W."/>
            <person name="Bonito G."/>
            <person name="Buee M."/>
            <person name="Carver A."/>
            <person name="Chen C."/>
            <person name="Cichocki N."/>
            <person name="Clum A."/>
            <person name="Culley D."/>
            <person name="Crous P.W."/>
            <person name="Fauchery L."/>
            <person name="Girlanda M."/>
            <person name="Hayes R."/>
            <person name="Keri Z."/>
            <person name="Labutti K."/>
            <person name="Lipzen A."/>
            <person name="Lombard V."/>
            <person name="Magnuson J."/>
            <person name="Maillard F."/>
            <person name="Morin E."/>
            <person name="Murat C."/>
            <person name="Nolan M."/>
            <person name="Ohm R."/>
            <person name="Pangilinan J."/>
            <person name="Pereira M."/>
            <person name="Perotto S."/>
            <person name="Peter M."/>
            <person name="Riley R."/>
            <person name="Sitrit Y."/>
            <person name="Stielow B."/>
            <person name="Szollosi G."/>
            <person name="Zifcakova L."/>
            <person name="Stursova M."/>
            <person name="Spatafora J.W."/>
            <person name="Tedersoo L."/>
            <person name="Vaario L.-M."/>
            <person name="Yamada A."/>
            <person name="Yan M."/>
            <person name="Wang P."/>
            <person name="Xu J."/>
            <person name="Bruns T."/>
            <person name="Baldrian P."/>
            <person name="Vilgalys R."/>
            <person name="Henrissat B."/>
            <person name="Grigoriev I.V."/>
            <person name="Hibbett D."/>
            <person name="Nagy L.G."/>
            <person name="Martin F.M."/>
        </authorList>
    </citation>
    <scope>NUCLEOTIDE SEQUENCE</scope>
    <source>
        <strain evidence="1">P2</strain>
    </source>
</reference>
<accession>A0ACB6YZX4</accession>
<dbReference type="Proteomes" id="UP000886501">
    <property type="component" value="Unassembled WGS sequence"/>
</dbReference>
<gene>
    <name evidence="1" type="ORF">BDM02DRAFT_3132734</name>
</gene>
<keyword evidence="2" id="KW-1185">Reference proteome</keyword>
<evidence type="ECO:0000313" key="1">
    <source>
        <dbReference type="EMBL" id="KAF9642966.1"/>
    </source>
</evidence>